<comment type="subunit">
    <text evidence="2 9">Homodimer.</text>
</comment>
<keyword evidence="7 9" id="KW-0378">Hydrolase</keyword>
<dbReference type="Pfam" id="PF12706">
    <property type="entry name" value="Lactamase_B_2"/>
    <property type="match status" value="1"/>
</dbReference>
<evidence type="ECO:0000256" key="3">
    <source>
        <dbReference type="ARBA" id="ARBA00022694"/>
    </source>
</evidence>
<protein>
    <recommendedName>
        <fullName evidence="9">Ribonuclease Z</fullName>
        <shortName evidence="9">RNase Z</shortName>
        <ecNumber evidence="9">3.1.26.11</ecNumber>
    </recommendedName>
    <alternativeName>
        <fullName evidence="9">tRNA 3 endonuclease</fullName>
    </alternativeName>
    <alternativeName>
        <fullName evidence="9">tRNase Z</fullName>
    </alternativeName>
</protein>
<dbReference type="InterPro" id="IPR036866">
    <property type="entry name" value="RibonucZ/Hydroxyglut_hydro"/>
</dbReference>
<reference evidence="11" key="1">
    <citation type="journal article" date="2020" name="mSystems">
        <title>Genome- and Community-Level Interaction Insights into Carbon Utilization and Element Cycling Functions of Hydrothermarchaeota in Hydrothermal Sediment.</title>
        <authorList>
            <person name="Zhou Z."/>
            <person name="Liu Y."/>
            <person name="Xu W."/>
            <person name="Pan J."/>
            <person name="Luo Z.H."/>
            <person name="Li M."/>
        </authorList>
    </citation>
    <scope>NUCLEOTIDE SEQUENCE [LARGE SCALE GENOMIC DNA]</scope>
    <source>
        <strain evidence="12">SpSt-622</strain>
        <strain evidence="11">SpSt-642</strain>
    </source>
</reference>
<evidence type="ECO:0000256" key="6">
    <source>
        <dbReference type="ARBA" id="ARBA00022759"/>
    </source>
</evidence>
<organism evidence="11">
    <name type="scientific">Staphylothermus marinus</name>
    <dbReference type="NCBI Taxonomy" id="2280"/>
    <lineage>
        <taxon>Archaea</taxon>
        <taxon>Thermoproteota</taxon>
        <taxon>Thermoprotei</taxon>
        <taxon>Desulfurococcales</taxon>
        <taxon>Desulfurococcaceae</taxon>
        <taxon>Staphylothermus</taxon>
    </lineage>
</organism>
<dbReference type="PANTHER" id="PTHR46018:SF2">
    <property type="entry name" value="ZINC PHOSPHODIESTERASE ELAC PROTEIN 1"/>
    <property type="match status" value="1"/>
</dbReference>
<keyword evidence="4 9" id="KW-0540">Nuclease</keyword>
<dbReference type="EMBL" id="DTBJ01000029">
    <property type="protein sequence ID" value="HGM58709.1"/>
    <property type="molecule type" value="Genomic_DNA"/>
</dbReference>
<evidence type="ECO:0000256" key="5">
    <source>
        <dbReference type="ARBA" id="ARBA00022723"/>
    </source>
</evidence>
<evidence type="ECO:0000256" key="4">
    <source>
        <dbReference type="ARBA" id="ARBA00022722"/>
    </source>
</evidence>
<dbReference type="EC" id="3.1.26.11" evidence="9"/>
<keyword evidence="5" id="KW-0479">Metal-binding</keyword>
<evidence type="ECO:0000313" key="12">
    <source>
        <dbReference type="EMBL" id="HGU64596.1"/>
    </source>
</evidence>
<dbReference type="EMBL" id="DTAN01000003">
    <property type="protein sequence ID" value="HGU64596.1"/>
    <property type="molecule type" value="Genomic_DNA"/>
</dbReference>
<comment type="similarity">
    <text evidence="9">Belongs to the RNase Z family.</text>
</comment>
<comment type="caution">
    <text evidence="11">The sequence shown here is derived from an EMBL/GenBank/DDBJ whole genome shotgun (WGS) entry which is preliminary data.</text>
</comment>
<gene>
    <name evidence="9" type="primary">rnz</name>
    <name evidence="12" type="ORF">ENT92_00025</name>
    <name evidence="11" type="ORF">ENU14_03870</name>
</gene>
<dbReference type="SUPFAM" id="SSF56281">
    <property type="entry name" value="Metallo-hydrolase/oxidoreductase"/>
    <property type="match status" value="1"/>
</dbReference>
<dbReference type="CDD" id="cd07717">
    <property type="entry name" value="RNaseZ_ZiPD-like_MBL-fold"/>
    <property type="match status" value="1"/>
</dbReference>
<dbReference type="PANTHER" id="PTHR46018">
    <property type="entry name" value="ZINC PHOSPHODIESTERASE ELAC PROTEIN 1"/>
    <property type="match status" value="1"/>
</dbReference>
<proteinExistence type="inferred from homology"/>
<evidence type="ECO:0000256" key="1">
    <source>
        <dbReference type="ARBA" id="ARBA00001947"/>
    </source>
</evidence>
<dbReference type="InterPro" id="IPR013471">
    <property type="entry name" value="RNase_Z/BN"/>
</dbReference>
<keyword evidence="6 9" id="KW-0255">Endonuclease</keyword>
<feature type="domain" description="Metallo-beta-lactamase" evidence="10">
    <location>
        <begin position="19"/>
        <end position="208"/>
    </location>
</feature>
<comment type="function">
    <text evidence="9">Zinc phosphodiesterase, which displays some tRNA 3'-processing endonuclease activity. Probably involved in tRNA maturation, by removing a 3'-trailer from precursor tRNA.</text>
</comment>
<evidence type="ECO:0000256" key="9">
    <source>
        <dbReference type="HAMAP-Rule" id="MF_01818"/>
    </source>
</evidence>
<dbReference type="InterPro" id="IPR001279">
    <property type="entry name" value="Metallo-B-lactamas"/>
</dbReference>
<feature type="active site" description="Proton acceptor" evidence="9">
    <location>
        <position position="65"/>
    </location>
</feature>
<name>A0A7C4HBN1_STAMA</name>
<dbReference type="SMART" id="SM00849">
    <property type="entry name" value="Lactamase_B"/>
    <property type="match status" value="1"/>
</dbReference>
<comment type="cofactor">
    <cofactor evidence="1">
        <name>Zn(2+)</name>
        <dbReference type="ChEBI" id="CHEBI:29105"/>
    </cofactor>
</comment>
<evidence type="ECO:0000256" key="8">
    <source>
        <dbReference type="ARBA" id="ARBA00022833"/>
    </source>
</evidence>
<dbReference type="Gene3D" id="3.60.15.10">
    <property type="entry name" value="Ribonuclease Z/Hydroxyacylglutathione hydrolase-like"/>
    <property type="match status" value="1"/>
</dbReference>
<comment type="catalytic activity">
    <reaction evidence="9">
        <text>Endonucleolytic cleavage of RNA, removing extra 3' nucleotides from tRNA precursor, generating 3' termini of tRNAs. A 3'-hydroxy group is left at the tRNA terminus and a 5'-phosphoryl group is left at the trailer molecule.</text>
        <dbReference type="EC" id="3.1.26.11"/>
    </reaction>
</comment>
<sequence length="251" mass="28707">MNIRIYMLGTGTAVPIKRGLPCIVIRVDSDLYLLDVGEGCQNRIIHMGLGLVKIRGIFITHMHGDHYLGLFGLIQSMRLLGKRSELTIIAPEELINVLNNLIEKNLVKFDYEYVLESVREDIVYSDNKVRVSGFKVEHSIPSYGYLIEIGDRYRVVYSGDTMLCNKVIEVSEKADLLIHEATFTSRDYVEAIEQKHSTARDAALVASRANVKNLVLTHISPRYSDSLEIYRDAYRFFKNTIVAEDYMTIYF</sequence>
<comment type="caution">
    <text evidence="9">Lacks conserved residue(s) required for the propagation of feature annotation.</text>
</comment>
<dbReference type="AlphaFoldDB" id="A0A7C4HBN1"/>
<evidence type="ECO:0000256" key="7">
    <source>
        <dbReference type="ARBA" id="ARBA00022801"/>
    </source>
</evidence>
<dbReference type="GO" id="GO:0046872">
    <property type="term" value="F:metal ion binding"/>
    <property type="evidence" value="ECO:0007669"/>
    <property type="project" value="UniProtKB-KW"/>
</dbReference>
<keyword evidence="3 9" id="KW-0819">tRNA processing</keyword>
<dbReference type="HAMAP" id="MF_01818">
    <property type="entry name" value="RNase_Z_BN"/>
    <property type="match status" value="1"/>
</dbReference>
<keyword evidence="8" id="KW-0862">Zinc</keyword>
<accession>A0A7C4HBN1</accession>
<evidence type="ECO:0000256" key="2">
    <source>
        <dbReference type="ARBA" id="ARBA00011738"/>
    </source>
</evidence>
<evidence type="ECO:0000313" key="11">
    <source>
        <dbReference type="EMBL" id="HGM58709.1"/>
    </source>
</evidence>
<dbReference type="GO" id="GO:0042781">
    <property type="term" value="F:3'-tRNA processing endoribonuclease activity"/>
    <property type="evidence" value="ECO:0007669"/>
    <property type="project" value="UniProtKB-UniRule"/>
</dbReference>
<evidence type="ECO:0000259" key="10">
    <source>
        <dbReference type="SMART" id="SM00849"/>
    </source>
</evidence>